<accession>A0A6J6CRY5</accession>
<evidence type="ECO:0000256" key="3">
    <source>
        <dbReference type="ARBA" id="ARBA00001941"/>
    </source>
</evidence>
<keyword evidence="11" id="KW-0479">Metal-binding</keyword>
<feature type="domain" description="3-dehydroquinate synthase C-terminal" evidence="19">
    <location>
        <begin position="171"/>
        <end position="305"/>
    </location>
</feature>
<dbReference type="PANTHER" id="PTHR43622">
    <property type="entry name" value="3-DEHYDROQUINATE SYNTHASE"/>
    <property type="match status" value="1"/>
</dbReference>
<comment type="cofactor">
    <cofactor evidence="2">
        <name>NAD(+)</name>
        <dbReference type="ChEBI" id="CHEBI:57540"/>
    </cofactor>
</comment>
<evidence type="ECO:0000259" key="19">
    <source>
        <dbReference type="Pfam" id="PF24621"/>
    </source>
</evidence>
<dbReference type="EMBL" id="CAFAAW010000018">
    <property type="protein sequence ID" value="CAB4806139.1"/>
    <property type="molecule type" value="Genomic_DNA"/>
</dbReference>
<evidence type="ECO:0000313" key="22">
    <source>
        <dbReference type="EMBL" id="CAB4806139.1"/>
    </source>
</evidence>
<dbReference type="Gene3D" id="1.20.1090.10">
    <property type="entry name" value="Dehydroquinate synthase-like - alpha domain"/>
    <property type="match status" value="1"/>
</dbReference>
<evidence type="ECO:0000313" key="20">
    <source>
        <dbReference type="EMBL" id="CAB4554340.1"/>
    </source>
</evidence>
<dbReference type="InterPro" id="IPR050071">
    <property type="entry name" value="Dehydroquinate_synthase"/>
</dbReference>
<keyword evidence="14" id="KW-0520">NAD</keyword>
<protein>
    <recommendedName>
        <fullName evidence="8">3-dehydroquinate synthase</fullName>
        <ecNumber evidence="7">4.2.3.4</ecNumber>
    </recommendedName>
</protein>
<evidence type="ECO:0000256" key="7">
    <source>
        <dbReference type="ARBA" id="ARBA00013031"/>
    </source>
</evidence>
<dbReference type="AlphaFoldDB" id="A0A6J6CRY5"/>
<evidence type="ECO:0000256" key="1">
    <source>
        <dbReference type="ARBA" id="ARBA00001393"/>
    </source>
</evidence>
<dbReference type="EMBL" id="CAEZSY010000061">
    <property type="protein sequence ID" value="CAB4554340.1"/>
    <property type="molecule type" value="Genomic_DNA"/>
</dbReference>
<evidence type="ECO:0000256" key="13">
    <source>
        <dbReference type="ARBA" id="ARBA00022833"/>
    </source>
</evidence>
<evidence type="ECO:0000256" key="4">
    <source>
        <dbReference type="ARBA" id="ARBA00004496"/>
    </source>
</evidence>
<keyword evidence="10" id="KW-0028">Amino-acid biosynthesis</keyword>
<evidence type="ECO:0000256" key="5">
    <source>
        <dbReference type="ARBA" id="ARBA00004661"/>
    </source>
</evidence>
<evidence type="ECO:0000256" key="15">
    <source>
        <dbReference type="ARBA" id="ARBA00023141"/>
    </source>
</evidence>
<dbReference type="PIRSF" id="PIRSF001455">
    <property type="entry name" value="DHQ_synth"/>
    <property type="match status" value="1"/>
</dbReference>
<evidence type="ECO:0000256" key="10">
    <source>
        <dbReference type="ARBA" id="ARBA00022605"/>
    </source>
</evidence>
<keyword evidence="17" id="KW-0170">Cobalt</keyword>
<evidence type="ECO:0000256" key="17">
    <source>
        <dbReference type="ARBA" id="ARBA00023285"/>
    </source>
</evidence>
<dbReference type="Gene3D" id="3.40.50.1970">
    <property type="match status" value="1"/>
</dbReference>
<feature type="domain" description="3-dehydroquinate synthase N-terminal" evidence="18">
    <location>
        <begin position="57"/>
        <end position="169"/>
    </location>
</feature>
<organism evidence="20">
    <name type="scientific">freshwater metagenome</name>
    <dbReference type="NCBI Taxonomy" id="449393"/>
    <lineage>
        <taxon>unclassified sequences</taxon>
        <taxon>metagenomes</taxon>
        <taxon>ecological metagenomes</taxon>
    </lineage>
</organism>
<proteinExistence type="inferred from homology"/>
<comment type="pathway">
    <text evidence="5">Metabolic intermediate biosynthesis; chorismate biosynthesis; chorismate from D-erythrose 4-phosphate and phosphoenolpyruvate: step 2/7.</text>
</comment>
<dbReference type="GO" id="GO:0046872">
    <property type="term" value="F:metal ion binding"/>
    <property type="evidence" value="ECO:0007669"/>
    <property type="project" value="UniProtKB-KW"/>
</dbReference>
<evidence type="ECO:0000256" key="16">
    <source>
        <dbReference type="ARBA" id="ARBA00023239"/>
    </source>
</evidence>
<evidence type="ECO:0000256" key="14">
    <source>
        <dbReference type="ARBA" id="ARBA00023027"/>
    </source>
</evidence>
<dbReference type="Pfam" id="PF01761">
    <property type="entry name" value="DHQ_synthase"/>
    <property type="match status" value="1"/>
</dbReference>
<evidence type="ECO:0000256" key="2">
    <source>
        <dbReference type="ARBA" id="ARBA00001911"/>
    </source>
</evidence>
<evidence type="ECO:0000256" key="12">
    <source>
        <dbReference type="ARBA" id="ARBA00022741"/>
    </source>
</evidence>
<keyword evidence="12" id="KW-0547">Nucleotide-binding</keyword>
<evidence type="ECO:0000256" key="9">
    <source>
        <dbReference type="ARBA" id="ARBA00022490"/>
    </source>
</evidence>
<keyword evidence="13" id="KW-0862">Zinc</keyword>
<dbReference type="InterPro" id="IPR030963">
    <property type="entry name" value="DHQ_synth_fam"/>
</dbReference>
<comment type="subcellular location">
    <subcellularLocation>
        <location evidence="4">Cytoplasm</location>
    </subcellularLocation>
</comment>
<evidence type="ECO:0000259" key="18">
    <source>
        <dbReference type="Pfam" id="PF01761"/>
    </source>
</evidence>
<dbReference type="InterPro" id="IPR016037">
    <property type="entry name" value="DHQ_synth_AroB"/>
</dbReference>
<evidence type="ECO:0000256" key="8">
    <source>
        <dbReference type="ARBA" id="ARBA00017684"/>
    </source>
</evidence>
<evidence type="ECO:0000256" key="11">
    <source>
        <dbReference type="ARBA" id="ARBA00022723"/>
    </source>
</evidence>
<keyword evidence="15" id="KW-0057">Aromatic amino acid biosynthesis</keyword>
<dbReference type="GO" id="GO:0005737">
    <property type="term" value="C:cytoplasm"/>
    <property type="evidence" value="ECO:0007669"/>
    <property type="project" value="UniProtKB-SubCell"/>
</dbReference>
<dbReference type="GO" id="GO:0008652">
    <property type="term" value="P:amino acid biosynthetic process"/>
    <property type="evidence" value="ECO:0007669"/>
    <property type="project" value="UniProtKB-KW"/>
</dbReference>
<keyword evidence="9" id="KW-0963">Cytoplasm</keyword>
<dbReference type="PANTHER" id="PTHR43622:SF7">
    <property type="entry name" value="3-DEHYDROQUINATE SYNTHASE, CHLOROPLASTIC"/>
    <property type="match status" value="1"/>
</dbReference>
<dbReference type="GO" id="GO:0003856">
    <property type="term" value="F:3-dehydroquinate synthase activity"/>
    <property type="evidence" value="ECO:0007669"/>
    <property type="project" value="UniProtKB-EC"/>
</dbReference>
<keyword evidence="16" id="KW-0456">Lyase</keyword>
<dbReference type="InterPro" id="IPR030960">
    <property type="entry name" value="DHQS/DOIS_N"/>
</dbReference>
<dbReference type="EC" id="4.2.3.4" evidence="7"/>
<reference evidence="20" key="1">
    <citation type="submission" date="2020-05" db="EMBL/GenBank/DDBJ databases">
        <authorList>
            <person name="Chiriac C."/>
            <person name="Salcher M."/>
            <person name="Ghai R."/>
            <person name="Kavagutti S V."/>
        </authorList>
    </citation>
    <scope>NUCLEOTIDE SEQUENCE</scope>
</reference>
<dbReference type="SUPFAM" id="SSF56796">
    <property type="entry name" value="Dehydroquinate synthase-like"/>
    <property type="match status" value="1"/>
</dbReference>
<gene>
    <name evidence="20" type="ORF">UFOPK1509_00520</name>
    <name evidence="21" type="ORF">UFOPK1854_00476</name>
    <name evidence="22" type="ORF">UFOPK3120_00292</name>
</gene>
<sequence length="340" mass="37764">MKRIKINSEIKYSVKIGINHQGEIANLQSRSAKLMIIIPSNLTQLIKIKSSKNTFVIRVPNGEKQKDIQVLRKIWRALEVNEFARNDEILAIGGGATSDLAGFAAATWLRGIKWHVMPTTLAAMVDAAIGGKTAINSPGSKNLIGAFHSPSSVLIDLSFLQSLGKRDLSAGMAEVIKCGFIADKKILDLLEKDVLNFSEIICRTVKVKAKVINKDFKESKYREILNYGHTLGHAIEKDSKYKLRHGEAVSIGLVFAAELGAMKCGLSQSEVDRHRQLLSNFNLPITYAKNRLPSLLKIMKSDKKVKNDQIRFIGLSKTGKPVWLEAVNQQEIKRAYGRIC</sequence>
<dbReference type="GO" id="GO:0009073">
    <property type="term" value="P:aromatic amino acid family biosynthetic process"/>
    <property type="evidence" value="ECO:0007669"/>
    <property type="project" value="UniProtKB-KW"/>
</dbReference>
<comment type="cofactor">
    <cofactor evidence="3">
        <name>Co(2+)</name>
        <dbReference type="ChEBI" id="CHEBI:48828"/>
    </cofactor>
</comment>
<dbReference type="Pfam" id="PF24621">
    <property type="entry name" value="DHQS_C"/>
    <property type="match status" value="1"/>
</dbReference>
<evidence type="ECO:0000313" key="21">
    <source>
        <dbReference type="EMBL" id="CAB4609308.1"/>
    </source>
</evidence>
<dbReference type="NCBIfam" id="TIGR01357">
    <property type="entry name" value="aroB"/>
    <property type="match status" value="1"/>
</dbReference>
<comment type="similarity">
    <text evidence="6">Belongs to the sugar phosphate cyclases superfamily. Dehydroquinate synthase family.</text>
</comment>
<name>A0A6J6CRY5_9ZZZZ</name>
<dbReference type="EMBL" id="CAEZUT010000036">
    <property type="protein sequence ID" value="CAB4609308.1"/>
    <property type="molecule type" value="Genomic_DNA"/>
</dbReference>
<evidence type="ECO:0000256" key="6">
    <source>
        <dbReference type="ARBA" id="ARBA00005412"/>
    </source>
</evidence>
<dbReference type="InterPro" id="IPR056179">
    <property type="entry name" value="DHQS_C"/>
</dbReference>
<dbReference type="CDD" id="cd08195">
    <property type="entry name" value="DHQS"/>
    <property type="match status" value="1"/>
</dbReference>
<comment type="catalytic activity">
    <reaction evidence="1">
        <text>7-phospho-2-dehydro-3-deoxy-D-arabino-heptonate = 3-dehydroquinate + phosphate</text>
        <dbReference type="Rhea" id="RHEA:21968"/>
        <dbReference type="ChEBI" id="CHEBI:32364"/>
        <dbReference type="ChEBI" id="CHEBI:43474"/>
        <dbReference type="ChEBI" id="CHEBI:58394"/>
        <dbReference type="EC" id="4.2.3.4"/>
    </reaction>
</comment>
<dbReference type="GO" id="GO:0000166">
    <property type="term" value="F:nucleotide binding"/>
    <property type="evidence" value="ECO:0007669"/>
    <property type="project" value="UniProtKB-KW"/>
</dbReference>